<proteinExistence type="predicted"/>
<gene>
    <name evidence="2" type="ORF">Afil01_18660</name>
</gene>
<evidence type="ECO:0000313" key="2">
    <source>
        <dbReference type="EMBL" id="GLZ77059.1"/>
    </source>
</evidence>
<accession>A0A9W6W7Z4</accession>
<organism evidence="2 3">
    <name type="scientific">Actinorhabdospora filicis</name>
    <dbReference type="NCBI Taxonomy" id="1785913"/>
    <lineage>
        <taxon>Bacteria</taxon>
        <taxon>Bacillati</taxon>
        <taxon>Actinomycetota</taxon>
        <taxon>Actinomycetes</taxon>
        <taxon>Micromonosporales</taxon>
        <taxon>Micromonosporaceae</taxon>
        <taxon>Actinorhabdospora</taxon>
    </lineage>
</organism>
<dbReference type="EMBL" id="BSTX01000001">
    <property type="protein sequence ID" value="GLZ77059.1"/>
    <property type="molecule type" value="Genomic_DNA"/>
</dbReference>
<feature type="chain" id="PRO_5040851408" description="Lipoprotein" evidence="1">
    <location>
        <begin position="21"/>
        <end position="187"/>
    </location>
</feature>
<evidence type="ECO:0008006" key="4">
    <source>
        <dbReference type="Google" id="ProtNLM"/>
    </source>
</evidence>
<keyword evidence="3" id="KW-1185">Reference proteome</keyword>
<dbReference type="Proteomes" id="UP001165079">
    <property type="component" value="Unassembled WGS sequence"/>
</dbReference>
<comment type="caution">
    <text evidence="2">The sequence shown here is derived from an EMBL/GenBank/DDBJ whole genome shotgun (WGS) entry which is preliminary data.</text>
</comment>
<keyword evidence="1" id="KW-0732">Signal</keyword>
<evidence type="ECO:0000256" key="1">
    <source>
        <dbReference type="SAM" id="SignalP"/>
    </source>
</evidence>
<evidence type="ECO:0000313" key="3">
    <source>
        <dbReference type="Proteomes" id="UP001165079"/>
    </source>
</evidence>
<name>A0A9W6W7Z4_9ACTN</name>
<feature type="signal peptide" evidence="1">
    <location>
        <begin position="1"/>
        <end position="20"/>
    </location>
</feature>
<reference evidence="2" key="1">
    <citation type="submission" date="2023-03" db="EMBL/GenBank/DDBJ databases">
        <title>Actinorhabdospora filicis NBRC 111898.</title>
        <authorList>
            <person name="Ichikawa N."/>
            <person name="Sato H."/>
            <person name="Tonouchi N."/>
        </authorList>
    </citation>
    <scope>NUCLEOTIDE SEQUENCE</scope>
    <source>
        <strain evidence="2">NBRC 111898</strain>
    </source>
</reference>
<sequence length="187" mass="20137">MLIVALLALVGMAGCGPVVAFQEPRQPVFAAEDVFPDDFAPQVAANAAGPVTEVLAMDERTQEEGCPAFRATFDNEQACDRTLGARYYTTDRKLMVSVQMIILPDSETVSGYNNVFSGEYLHKGFMQVSGGSVGRYGLAVGVYDGSRGSRPGKQVEQLTGELAERARALAHGTRVFLEDSIKQRVGL</sequence>
<protein>
    <recommendedName>
        <fullName evidence="4">Lipoprotein</fullName>
    </recommendedName>
</protein>
<dbReference type="AlphaFoldDB" id="A0A9W6W7Z4"/>